<proteinExistence type="predicted"/>
<name>A0A0M7QBU2_9CAUD</name>
<dbReference type="GeneID" id="40102063"/>
<organism evidence="1 2">
    <name type="scientific">Escherichia phage slur03</name>
    <dbReference type="NCBI Taxonomy" id="1720496"/>
    <lineage>
        <taxon>Viruses</taxon>
        <taxon>Duplodnaviria</taxon>
        <taxon>Heunggongvirae</taxon>
        <taxon>Uroviricota</taxon>
        <taxon>Caudoviricetes</taxon>
        <taxon>Pantevenvirales</taxon>
        <taxon>Straboviridae</taxon>
        <taxon>Tevenvirinae</taxon>
        <taxon>Tequatrovirus</taxon>
        <taxon>Tequatrovirus slur03</taxon>
    </lineage>
</organism>
<accession>A0A0M7QBU2</accession>
<dbReference type="Proteomes" id="UP000247154">
    <property type="component" value="Segment"/>
</dbReference>
<keyword evidence="2" id="KW-1185">Reference proteome</keyword>
<dbReference type="InterPro" id="IPR020303">
    <property type="entry name" value="DUF5495"/>
</dbReference>
<dbReference type="RefSeq" id="YP_009625181.1">
    <property type="nucleotide sequence ID" value="NC_042129.1"/>
</dbReference>
<dbReference type="KEGG" id="vg:40102063"/>
<evidence type="ECO:0000313" key="2">
    <source>
        <dbReference type="Proteomes" id="UP000247154"/>
    </source>
</evidence>
<sequence length="181" mass="21075">MTIQIKNVINSYAYDKVVSLLEKGDIVTPQILDKWEKELHQMMKQNDQKIGRNTVRELLVQYILSEFDVKAFGVESKAYQKHEISDKTIRRMKNQRKKKFADLKITKVIIMNEALINDLRLAGYEVNTNGIGLTQIEGNGFILEYEFSQWWLYANYGELIEYVDQFDSLDAALEAAKLMNV</sequence>
<evidence type="ECO:0000313" key="1">
    <source>
        <dbReference type="EMBL" id="CUL01807.1"/>
    </source>
</evidence>
<dbReference type="Pfam" id="PF17599">
    <property type="entry name" value="DUF5495"/>
    <property type="match status" value="1"/>
</dbReference>
<dbReference type="Pfam" id="PF24454">
    <property type="entry name" value="DUF7570"/>
    <property type="match status" value="1"/>
</dbReference>
<dbReference type="InterPro" id="IPR055992">
    <property type="entry name" value="DUF7570"/>
</dbReference>
<protein>
    <submittedName>
        <fullName evidence="1">Uncharacterized protein</fullName>
    </submittedName>
</protein>
<reference evidence="1 2" key="1">
    <citation type="journal article" date="2015" name="Genome Announc.">
        <title>Draft Genome Sequences of 14 Escherichia coli Phages Isolated from Cattle Slurry.</title>
        <authorList>
            <person name="Smith R."/>
            <person name="O'Hara M."/>
            <person name="Hobman J.L."/>
            <person name="Millard A.D."/>
        </authorList>
    </citation>
    <scope>NUCLEOTIDE SEQUENCE [LARGE SCALE GENOMIC DNA]</scope>
</reference>
<dbReference type="EMBL" id="LN881728">
    <property type="protein sequence ID" value="CUL01807.1"/>
    <property type="molecule type" value="Genomic_DNA"/>
</dbReference>